<feature type="domain" description="RING-type" evidence="14">
    <location>
        <begin position="840"/>
        <end position="879"/>
    </location>
</feature>
<dbReference type="SUPFAM" id="SSF50978">
    <property type="entry name" value="WD40 repeat-like"/>
    <property type="match status" value="1"/>
</dbReference>
<dbReference type="PROSITE" id="PS50236">
    <property type="entry name" value="CHCR"/>
    <property type="match status" value="1"/>
</dbReference>
<evidence type="ECO:0000256" key="6">
    <source>
        <dbReference type="ARBA" id="ARBA00022771"/>
    </source>
</evidence>
<keyword evidence="5" id="KW-0479">Metal-binding</keyword>
<dbReference type="InterPro" id="IPR016528">
    <property type="entry name" value="VPS11"/>
</dbReference>
<dbReference type="PANTHER" id="PTHR23323">
    <property type="entry name" value="VACUOLAR PROTEIN SORTING-ASSOCIATED PROTEIN"/>
    <property type="match status" value="1"/>
</dbReference>
<keyword evidence="4" id="KW-0813">Transport</keyword>
<dbReference type="STRING" id="1965070.A0A3S3S592"/>
<keyword evidence="16" id="KW-1185">Reference proteome</keyword>
<dbReference type="Gene3D" id="3.30.40.10">
    <property type="entry name" value="Zinc/RING finger domain, C3HC4 (zinc finger)"/>
    <property type="match status" value="1"/>
</dbReference>
<name>A0A3S3S592_9ACAR</name>
<evidence type="ECO:0000256" key="7">
    <source>
        <dbReference type="ARBA" id="ARBA00022833"/>
    </source>
</evidence>
<dbReference type="InterPro" id="IPR011990">
    <property type="entry name" value="TPR-like_helical_dom_sf"/>
</dbReference>
<dbReference type="GO" id="GO:0008270">
    <property type="term" value="F:zinc ion binding"/>
    <property type="evidence" value="ECO:0007669"/>
    <property type="project" value="UniProtKB-KW"/>
</dbReference>
<keyword evidence="10" id="KW-0458">Lysosome</keyword>
<evidence type="ECO:0000256" key="11">
    <source>
        <dbReference type="PROSITE-ProRule" id="PRU00175"/>
    </source>
</evidence>
<dbReference type="Pfam" id="PF12451">
    <property type="entry name" value="VPS11_C"/>
    <property type="match status" value="1"/>
</dbReference>
<evidence type="ECO:0000313" key="16">
    <source>
        <dbReference type="Proteomes" id="UP000285301"/>
    </source>
</evidence>
<comment type="subcellular location">
    <subcellularLocation>
        <location evidence="2">Late endosome membrane</location>
        <topology evidence="2">Peripheral membrane protein</topology>
        <orientation evidence="2">Cytoplasmic side</orientation>
    </subcellularLocation>
    <subcellularLocation>
        <location evidence="1">Lysosome</location>
    </subcellularLocation>
</comment>
<accession>A0A3S3S592</accession>
<dbReference type="Pfam" id="PF23356">
    <property type="entry name" value="TPR_PEP5_VPS11"/>
    <property type="match status" value="1"/>
</dbReference>
<evidence type="ECO:0000256" key="5">
    <source>
        <dbReference type="ARBA" id="ARBA00022723"/>
    </source>
</evidence>
<dbReference type="GO" id="GO:0005764">
    <property type="term" value="C:lysosome"/>
    <property type="evidence" value="ECO:0007669"/>
    <property type="project" value="UniProtKB-SubCell"/>
</dbReference>
<keyword evidence="9" id="KW-0472">Membrane</keyword>
<dbReference type="InterPro" id="IPR057308">
    <property type="entry name" value="CHCR_PEP5_VPS11"/>
</dbReference>
<dbReference type="GO" id="GO:0006904">
    <property type="term" value="P:vesicle docking involved in exocytosis"/>
    <property type="evidence" value="ECO:0007669"/>
    <property type="project" value="TreeGrafter"/>
</dbReference>
<comment type="similarity">
    <text evidence="3">Belongs to the VPS11 family.</text>
</comment>
<feature type="repeat" description="CHCR" evidence="12">
    <location>
        <begin position="396"/>
        <end position="555"/>
    </location>
</feature>
<dbReference type="EMBL" id="NCKU01002060">
    <property type="protein sequence ID" value="RWS10542.1"/>
    <property type="molecule type" value="Genomic_DNA"/>
</dbReference>
<dbReference type="InterPro" id="IPR024763">
    <property type="entry name" value="VPS11_C"/>
</dbReference>
<dbReference type="InterPro" id="IPR057307">
    <property type="entry name" value="PEP5_VPS11_N"/>
</dbReference>
<feature type="coiled-coil region" evidence="13">
    <location>
        <begin position="800"/>
        <end position="827"/>
    </location>
</feature>
<dbReference type="Proteomes" id="UP000285301">
    <property type="component" value="Unassembled WGS sequence"/>
</dbReference>
<evidence type="ECO:0000256" key="12">
    <source>
        <dbReference type="PROSITE-ProRule" id="PRU01006"/>
    </source>
</evidence>
<dbReference type="AlphaFoldDB" id="A0A3S3S592"/>
<dbReference type="InterPro" id="IPR013083">
    <property type="entry name" value="Znf_RING/FYVE/PHD"/>
</dbReference>
<dbReference type="GO" id="GO:0006886">
    <property type="term" value="P:intracellular protein transport"/>
    <property type="evidence" value="ECO:0007669"/>
    <property type="project" value="UniProtKB-UniRule"/>
</dbReference>
<protein>
    <submittedName>
        <fullName evidence="15">Vacuolar protein sorting-associated protein 11-like protein</fullName>
    </submittedName>
</protein>
<sequence>EINVTCATAGRGHLLLGDADGYIHSINRQFQMTSFQAFEISVTHVHQILEKVILISAGADEPGINPIVKMWNQEKQDPHRKGSPRPLCIRIIRAITGVIPTPITCLSATDSLTHLAIGFGDGHIMFLRGDVTRERSTKQKVIPASEHAITGLAFKEAIAVQTKSIPLLQQQQQKQSILFVSTTMEVMSFYIFKDREMKIVLEPNFGCDPRCSTLTSDPKQLDNALFVIGRKDAIYFYQHDERGPCLAFEGEKLILHWFKSYLVTIGKEVHTTKLGFSPTSVNDESSSGMLSNVNIVTIYDIQNKYIAHSSPVPAIAEVMSEWGSLYLLTRDGNLIHLREKDTMTKLETLFKKNQFSLAIELAESQNYDDEGLAEIFKQYGDHLYKKGDHEGAMNQYIKTVGQLEASFVIKKFLDSQRINNLTAYLEELHRKGLANEDHTTLLLNCYTKLKNTQKLSDFIKGYSTREANGESSSSEFDVETAIKVLRQAGYFSEALYLAEKHGCHDWYFKIQLEDKCGALEAIDYMQNKLDSIGLLTQYLKKYGRFLMIKEPHKTTELIKNICAPAGSSYASPVALKAKTKPSPDVIDGTLCIGLGLFIPEESDPAPDPETFLDVFINDDNKMMEFIEFIIEKRPEKAHKAIYNALLDIYLSLFKKAETDDAKDEISKKIFSVLQNPDAEYDKERALVSCQVNRFEEGVLYLYEKSKLYYLILQHHINTDNAKSIIKTCQKFGDEDTGLWKTALWHFVKKSASNEDLIHILEEIEKRKLLPPISVINILSQNDNIPLFVLKDYLIRCLSKENEIQSENEKLIHQYKDETEKIRQEIEDIKTGPRIFQASKCTACNQYLELPSVHFLCGHSYHNQCFESYSADNDSDCPHCLPEHRKLLNLIRNQDNYRVLHDMFKEQLNKSDADVLSVVSSYFSKGIFNKDGSTRTASRPQALNVKPM</sequence>
<keyword evidence="8" id="KW-0653">Protein transport</keyword>
<dbReference type="InterPro" id="IPR000547">
    <property type="entry name" value="Clathrin_H-chain/VPS_repeat"/>
</dbReference>
<dbReference type="GO" id="GO:0007032">
    <property type="term" value="P:endosome organization"/>
    <property type="evidence" value="ECO:0007669"/>
    <property type="project" value="TreeGrafter"/>
</dbReference>
<dbReference type="InterPro" id="IPR016024">
    <property type="entry name" value="ARM-type_fold"/>
</dbReference>
<evidence type="ECO:0000256" key="2">
    <source>
        <dbReference type="ARBA" id="ARBA00004492"/>
    </source>
</evidence>
<dbReference type="OrthoDB" id="26184at2759"/>
<reference evidence="15 16" key="1">
    <citation type="journal article" date="2018" name="Gigascience">
        <title>Genomes of trombidid mites reveal novel predicted allergens and laterally-transferred genes associated with secondary metabolism.</title>
        <authorList>
            <person name="Dong X."/>
            <person name="Chaisiri K."/>
            <person name="Xia D."/>
            <person name="Armstrong S.D."/>
            <person name="Fang Y."/>
            <person name="Donnelly M.J."/>
            <person name="Kadowaki T."/>
            <person name="McGarry J.W."/>
            <person name="Darby A.C."/>
            <person name="Makepeace B.L."/>
        </authorList>
    </citation>
    <scope>NUCLEOTIDE SEQUENCE [LARGE SCALE GENOMIC DNA]</scope>
    <source>
        <strain evidence="15">UoL-WK</strain>
    </source>
</reference>
<evidence type="ECO:0000313" key="15">
    <source>
        <dbReference type="EMBL" id="RWS10542.1"/>
    </source>
</evidence>
<dbReference type="PANTHER" id="PTHR23323:SF24">
    <property type="entry name" value="VACUOLAR PROTEIN SORTING-ASSOCIATED PROTEIN 11 HOMOLOG"/>
    <property type="match status" value="1"/>
</dbReference>
<keyword evidence="7" id="KW-0862">Zinc</keyword>
<gene>
    <name evidence="15" type="ORF">B4U79_03770</name>
</gene>
<dbReference type="InterPro" id="IPR036322">
    <property type="entry name" value="WD40_repeat_dom_sf"/>
</dbReference>
<dbReference type="GO" id="GO:0007033">
    <property type="term" value="P:vacuole organization"/>
    <property type="evidence" value="ECO:0007669"/>
    <property type="project" value="TreeGrafter"/>
</dbReference>
<keyword evidence="13" id="KW-0175">Coiled coil</keyword>
<dbReference type="GO" id="GO:0031902">
    <property type="term" value="C:late endosome membrane"/>
    <property type="evidence" value="ECO:0007669"/>
    <property type="project" value="UniProtKB-SubCell"/>
</dbReference>
<organism evidence="15 16">
    <name type="scientific">Dinothrombium tinctorium</name>
    <dbReference type="NCBI Taxonomy" id="1965070"/>
    <lineage>
        <taxon>Eukaryota</taxon>
        <taxon>Metazoa</taxon>
        <taxon>Ecdysozoa</taxon>
        <taxon>Arthropoda</taxon>
        <taxon>Chelicerata</taxon>
        <taxon>Arachnida</taxon>
        <taxon>Acari</taxon>
        <taxon>Acariformes</taxon>
        <taxon>Trombidiformes</taxon>
        <taxon>Prostigmata</taxon>
        <taxon>Anystina</taxon>
        <taxon>Parasitengona</taxon>
        <taxon>Trombidioidea</taxon>
        <taxon>Trombidiidae</taxon>
        <taxon>Dinothrombium</taxon>
    </lineage>
</organism>
<feature type="non-terminal residue" evidence="15">
    <location>
        <position position="1"/>
    </location>
</feature>
<evidence type="ECO:0000256" key="9">
    <source>
        <dbReference type="ARBA" id="ARBA00023136"/>
    </source>
</evidence>
<dbReference type="GO" id="GO:0030674">
    <property type="term" value="F:protein-macromolecule adaptor activity"/>
    <property type="evidence" value="ECO:0007669"/>
    <property type="project" value="TreeGrafter"/>
</dbReference>
<evidence type="ECO:0000256" key="1">
    <source>
        <dbReference type="ARBA" id="ARBA00004371"/>
    </source>
</evidence>
<comment type="caution">
    <text evidence="15">The sequence shown here is derived from an EMBL/GenBank/DDBJ whole genome shotgun (WGS) entry which is preliminary data.</text>
</comment>
<evidence type="ECO:0000256" key="4">
    <source>
        <dbReference type="ARBA" id="ARBA00022448"/>
    </source>
</evidence>
<dbReference type="PIRSF" id="PIRSF007860">
    <property type="entry name" value="VPS11"/>
    <property type="match status" value="1"/>
</dbReference>
<evidence type="ECO:0000256" key="13">
    <source>
        <dbReference type="SAM" id="Coils"/>
    </source>
</evidence>
<dbReference type="SUPFAM" id="SSF57850">
    <property type="entry name" value="RING/U-box"/>
    <property type="match status" value="1"/>
</dbReference>
<dbReference type="InterPro" id="IPR001841">
    <property type="entry name" value="Znf_RING"/>
</dbReference>
<dbReference type="GO" id="GO:0030897">
    <property type="term" value="C:HOPS complex"/>
    <property type="evidence" value="ECO:0007669"/>
    <property type="project" value="TreeGrafter"/>
</dbReference>
<proteinExistence type="inferred from homology"/>
<evidence type="ECO:0000256" key="8">
    <source>
        <dbReference type="ARBA" id="ARBA00022927"/>
    </source>
</evidence>
<dbReference type="SUPFAM" id="SSF48371">
    <property type="entry name" value="ARM repeat"/>
    <property type="match status" value="1"/>
</dbReference>
<dbReference type="CDD" id="cd16688">
    <property type="entry name" value="RING-H2_Vps11"/>
    <property type="match status" value="1"/>
</dbReference>
<evidence type="ECO:0000256" key="10">
    <source>
        <dbReference type="ARBA" id="ARBA00023228"/>
    </source>
</evidence>
<evidence type="ECO:0000259" key="14">
    <source>
        <dbReference type="PROSITE" id="PS50089"/>
    </source>
</evidence>
<keyword evidence="6 11" id="KW-0863">Zinc-finger</keyword>
<evidence type="ECO:0000256" key="3">
    <source>
        <dbReference type="ARBA" id="ARBA00007070"/>
    </source>
</evidence>
<dbReference type="GO" id="GO:0048284">
    <property type="term" value="P:organelle fusion"/>
    <property type="evidence" value="ECO:0007669"/>
    <property type="project" value="TreeGrafter"/>
</dbReference>
<dbReference type="PROSITE" id="PS50089">
    <property type="entry name" value="ZF_RING_2"/>
    <property type="match status" value="1"/>
</dbReference>
<dbReference type="Gene3D" id="1.25.40.10">
    <property type="entry name" value="Tetratricopeptide repeat domain"/>
    <property type="match status" value="1"/>
</dbReference>
<dbReference type="Pfam" id="PF23341">
    <property type="entry name" value="PEP5_VPS11_N"/>
    <property type="match status" value="1"/>
</dbReference>